<feature type="binding site" evidence="6">
    <location>
        <begin position="37"/>
        <end position="44"/>
    </location>
    <ligand>
        <name>ATP</name>
        <dbReference type="ChEBI" id="CHEBI:30616"/>
    </ligand>
</feature>
<dbReference type="GO" id="GO:0003677">
    <property type="term" value="F:DNA binding"/>
    <property type="evidence" value="ECO:0007669"/>
    <property type="project" value="InterPro"/>
</dbReference>
<dbReference type="GO" id="GO:0043138">
    <property type="term" value="F:3'-5' DNA helicase activity"/>
    <property type="evidence" value="ECO:0007669"/>
    <property type="project" value="TreeGrafter"/>
</dbReference>
<dbReference type="GO" id="GO:0005524">
    <property type="term" value="F:ATP binding"/>
    <property type="evidence" value="ECO:0007669"/>
    <property type="project" value="UniProtKB-UniRule"/>
</dbReference>
<dbReference type="Gene3D" id="3.40.50.300">
    <property type="entry name" value="P-loop containing nucleotide triphosphate hydrolases"/>
    <property type="match status" value="2"/>
</dbReference>
<evidence type="ECO:0000313" key="8">
    <source>
        <dbReference type="EMBL" id="OFC70821.1"/>
    </source>
</evidence>
<accession>A0A1E7ZBI0</accession>
<dbReference type="STRING" id="1656094.BFC18_10215"/>
<evidence type="ECO:0000256" key="5">
    <source>
        <dbReference type="ARBA" id="ARBA00034923"/>
    </source>
</evidence>
<evidence type="ECO:0000259" key="7">
    <source>
        <dbReference type="PROSITE" id="PS51198"/>
    </source>
</evidence>
<dbReference type="EMBL" id="MDHN01000021">
    <property type="protein sequence ID" value="OFC70821.1"/>
    <property type="molecule type" value="Genomic_DNA"/>
</dbReference>
<evidence type="ECO:0000256" key="2">
    <source>
        <dbReference type="ARBA" id="ARBA00022801"/>
    </source>
</evidence>
<keyword evidence="2 6" id="KW-0378">Hydrolase</keyword>
<evidence type="ECO:0000256" key="4">
    <source>
        <dbReference type="ARBA" id="ARBA00022840"/>
    </source>
</evidence>
<dbReference type="PROSITE" id="PS51198">
    <property type="entry name" value="UVRD_HELICASE_ATP_BIND"/>
    <property type="match status" value="1"/>
</dbReference>
<reference evidence="8 9" key="1">
    <citation type="submission" date="2016-08" db="EMBL/GenBank/DDBJ databases">
        <authorList>
            <person name="Seilhamer J.J."/>
        </authorList>
    </citation>
    <scope>NUCLEOTIDE SEQUENCE [LARGE SCALE GENOMIC DNA]</scope>
    <source>
        <strain evidence="8 9">KCTC 42603</strain>
    </source>
</reference>
<proteinExistence type="predicted"/>
<evidence type="ECO:0000313" key="9">
    <source>
        <dbReference type="Proteomes" id="UP000175691"/>
    </source>
</evidence>
<feature type="domain" description="UvrD-like helicase ATP-binding" evidence="7">
    <location>
        <begin position="16"/>
        <end position="307"/>
    </location>
</feature>
<keyword evidence="4 6" id="KW-0067">ATP-binding</keyword>
<keyword evidence="1 6" id="KW-0547">Nucleotide-binding</keyword>
<dbReference type="Pfam" id="PF00580">
    <property type="entry name" value="UvrD-helicase"/>
    <property type="match status" value="1"/>
</dbReference>
<keyword evidence="3 6" id="KW-0347">Helicase</keyword>
<name>A0A1E7ZBI0_9ALTE</name>
<dbReference type="GO" id="GO:0016787">
    <property type="term" value="F:hydrolase activity"/>
    <property type="evidence" value="ECO:0007669"/>
    <property type="project" value="UniProtKB-UniRule"/>
</dbReference>
<sequence length="613" mass="69683">MIPFITDDDIDEVQVKTGLIFDNERRQAIKSYSDIQACPGSGKTTLIAAKLILLARNWRDESKGICVLSHTNVAKNEIIQRLEKSESGRKLLSYPHFIGTIQEFVNRFLAKPFCRSKGIAIKQIDDDACVKYIEKRLSWKTKRYLEGKPKANISDLQIRYVDGDFEKIIPGFTKHSSSDSYKCLLSIKESMIDDGIFFFREMFEYAQAYLKVNSDVILAIRSRFPLALVDEMQDTSLIQDEILNKIFLYEGSLFQRFGDADQAIFLGDDENSNSYNTSKLKVINTSHRFNSSVALLATRLSTNRISLVSTQADATCQPHTIFIVDESSRRKVLKEFAILCSSLPIDNELAFKAVGGVGKAKKDGLTLQHYFPTFDKGNSNKHFKPKKLIGYFRLAKEFKSCTSSGYKIILEGISRLLSLAGYNYLSVSDLREIIRDSKEKFSVNEKIIVILISDLNDEASWYKNSLELLRLIGLKEWETEVTDYISFSPSSPELSNEIEINNSFVEVVNDRDVVIEIDTIHSVKGETHSATLLLETKYYQYDIHQVLDNIVGLKSELPKGARKKKFMKQIYVAMTRPKYLIGITVDNSRITSTQKEAAVMNGWRIVDLTEADT</sequence>
<dbReference type="InterPro" id="IPR014016">
    <property type="entry name" value="UvrD-like_ATP-bd"/>
</dbReference>
<dbReference type="PANTHER" id="PTHR11070">
    <property type="entry name" value="UVRD / RECB / PCRA DNA HELICASE FAMILY MEMBER"/>
    <property type="match status" value="1"/>
</dbReference>
<evidence type="ECO:0000256" key="1">
    <source>
        <dbReference type="ARBA" id="ARBA00022741"/>
    </source>
</evidence>
<dbReference type="AlphaFoldDB" id="A0A1E7ZBI0"/>
<evidence type="ECO:0000256" key="6">
    <source>
        <dbReference type="PROSITE-ProRule" id="PRU00560"/>
    </source>
</evidence>
<dbReference type="Proteomes" id="UP000175691">
    <property type="component" value="Unassembled WGS sequence"/>
</dbReference>
<gene>
    <name evidence="8" type="ORF">BFC18_10215</name>
</gene>
<keyword evidence="9" id="KW-1185">Reference proteome</keyword>
<dbReference type="PANTHER" id="PTHR11070:SF2">
    <property type="entry name" value="ATP-DEPENDENT DNA HELICASE SRS2"/>
    <property type="match status" value="1"/>
</dbReference>
<organism evidence="8 9">
    <name type="scientific">Alteromonas confluentis</name>
    <dbReference type="NCBI Taxonomy" id="1656094"/>
    <lineage>
        <taxon>Bacteria</taxon>
        <taxon>Pseudomonadati</taxon>
        <taxon>Pseudomonadota</taxon>
        <taxon>Gammaproteobacteria</taxon>
        <taxon>Alteromonadales</taxon>
        <taxon>Alteromonadaceae</taxon>
        <taxon>Alteromonas/Salinimonas group</taxon>
        <taxon>Alteromonas</taxon>
    </lineage>
</organism>
<dbReference type="InterPro" id="IPR027417">
    <property type="entry name" value="P-loop_NTPase"/>
</dbReference>
<dbReference type="SUPFAM" id="SSF52540">
    <property type="entry name" value="P-loop containing nucleoside triphosphate hydrolases"/>
    <property type="match status" value="1"/>
</dbReference>
<protein>
    <recommendedName>
        <fullName evidence="5">DNA 3'-5' helicase II</fullName>
    </recommendedName>
</protein>
<evidence type="ECO:0000256" key="3">
    <source>
        <dbReference type="ARBA" id="ARBA00022806"/>
    </source>
</evidence>
<dbReference type="GO" id="GO:0000725">
    <property type="term" value="P:recombinational repair"/>
    <property type="evidence" value="ECO:0007669"/>
    <property type="project" value="TreeGrafter"/>
</dbReference>
<dbReference type="OrthoDB" id="1100019at2"/>
<dbReference type="RefSeq" id="WP_070125213.1">
    <property type="nucleotide sequence ID" value="NZ_MDHN01000021.1"/>
</dbReference>
<dbReference type="InterPro" id="IPR000212">
    <property type="entry name" value="DNA_helicase_UvrD/REP"/>
</dbReference>
<comment type="caution">
    <text evidence="8">The sequence shown here is derived from an EMBL/GenBank/DDBJ whole genome shotgun (WGS) entry which is preliminary data.</text>
</comment>